<dbReference type="AlphaFoldDB" id="A0A0C3BTP7"/>
<proteinExistence type="predicted"/>
<organism evidence="6 7">
    <name type="scientific">Hebeloma cylindrosporum</name>
    <dbReference type="NCBI Taxonomy" id="76867"/>
    <lineage>
        <taxon>Eukaryota</taxon>
        <taxon>Fungi</taxon>
        <taxon>Dikarya</taxon>
        <taxon>Basidiomycota</taxon>
        <taxon>Agaricomycotina</taxon>
        <taxon>Agaricomycetes</taxon>
        <taxon>Agaricomycetidae</taxon>
        <taxon>Agaricales</taxon>
        <taxon>Agaricineae</taxon>
        <taxon>Hymenogastraceae</taxon>
        <taxon>Hebeloma</taxon>
    </lineage>
</organism>
<dbReference type="OrthoDB" id="676979at2759"/>
<evidence type="ECO:0000256" key="3">
    <source>
        <dbReference type="ARBA" id="ARBA00022614"/>
    </source>
</evidence>
<evidence type="ECO:0000256" key="1">
    <source>
        <dbReference type="ARBA" id="ARBA00004496"/>
    </source>
</evidence>
<reference evidence="7" key="2">
    <citation type="submission" date="2015-01" db="EMBL/GenBank/DDBJ databases">
        <title>Evolutionary Origins and Diversification of the Mycorrhizal Mutualists.</title>
        <authorList>
            <consortium name="DOE Joint Genome Institute"/>
            <consortium name="Mycorrhizal Genomics Consortium"/>
            <person name="Kohler A."/>
            <person name="Kuo A."/>
            <person name="Nagy L.G."/>
            <person name="Floudas D."/>
            <person name="Copeland A."/>
            <person name="Barry K.W."/>
            <person name="Cichocki N."/>
            <person name="Veneault-Fourrey C."/>
            <person name="LaButti K."/>
            <person name="Lindquist E.A."/>
            <person name="Lipzen A."/>
            <person name="Lundell T."/>
            <person name="Morin E."/>
            <person name="Murat C."/>
            <person name="Riley R."/>
            <person name="Ohm R."/>
            <person name="Sun H."/>
            <person name="Tunlid A."/>
            <person name="Henrissat B."/>
            <person name="Grigoriev I.V."/>
            <person name="Hibbett D.S."/>
            <person name="Martin F."/>
        </authorList>
    </citation>
    <scope>NUCLEOTIDE SEQUENCE [LARGE SCALE GENOMIC DNA]</scope>
    <source>
        <strain evidence="7">h7</strain>
    </source>
</reference>
<keyword evidence="3" id="KW-0433">Leucine-rich repeat</keyword>
<gene>
    <name evidence="6" type="ORF">M413DRAFT_446186</name>
</gene>
<evidence type="ECO:0000313" key="7">
    <source>
        <dbReference type="Proteomes" id="UP000053424"/>
    </source>
</evidence>
<name>A0A0C3BTP7_HEBCY</name>
<dbReference type="PROSITE" id="PS51450">
    <property type="entry name" value="LRR"/>
    <property type="match status" value="3"/>
</dbReference>
<evidence type="ECO:0000313" key="6">
    <source>
        <dbReference type="EMBL" id="KIM40040.1"/>
    </source>
</evidence>
<dbReference type="HOGENOM" id="CLU_009538_1_0_1"/>
<feature type="region of interest" description="Disordered" evidence="5">
    <location>
        <begin position="227"/>
        <end position="249"/>
    </location>
</feature>
<evidence type="ECO:0000256" key="5">
    <source>
        <dbReference type="SAM" id="MobiDB-lite"/>
    </source>
</evidence>
<dbReference type="SMART" id="SM00369">
    <property type="entry name" value="LRR_TYP"/>
    <property type="match status" value="4"/>
</dbReference>
<dbReference type="InterPro" id="IPR003591">
    <property type="entry name" value="Leu-rich_rpt_typical-subtyp"/>
</dbReference>
<dbReference type="Gene3D" id="3.80.10.10">
    <property type="entry name" value="Ribonuclease Inhibitor"/>
    <property type="match status" value="2"/>
</dbReference>
<dbReference type="PANTHER" id="PTHR15454:SF69">
    <property type="entry name" value="SERINE_THREONINE-PROTEIN KINASE 11-INTERACTING PROTEIN"/>
    <property type="match status" value="1"/>
</dbReference>
<dbReference type="PANTHER" id="PTHR15454">
    <property type="entry name" value="NISCHARIN RELATED"/>
    <property type="match status" value="1"/>
</dbReference>
<reference evidence="6 7" key="1">
    <citation type="submission" date="2014-04" db="EMBL/GenBank/DDBJ databases">
        <authorList>
            <consortium name="DOE Joint Genome Institute"/>
            <person name="Kuo A."/>
            <person name="Gay G."/>
            <person name="Dore J."/>
            <person name="Kohler A."/>
            <person name="Nagy L.G."/>
            <person name="Floudas D."/>
            <person name="Copeland A."/>
            <person name="Barry K.W."/>
            <person name="Cichocki N."/>
            <person name="Veneault-Fourrey C."/>
            <person name="LaButti K."/>
            <person name="Lindquist E.A."/>
            <person name="Lipzen A."/>
            <person name="Lundell T."/>
            <person name="Morin E."/>
            <person name="Murat C."/>
            <person name="Sun H."/>
            <person name="Tunlid A."/>
            <person name="Henrissat B."/>
            <person name="Grigoriev I.V."/>
            <person name="Hibbett D.S."/>
            <person name="Martin F."/>
            <person name="Nordberg H.P."/>
            <person name="Cantor M.N."/>
            <person name="Hua S.X."/>
        </authorList>
    </citation>
    <scope>NUCLEOTIDE SEQUENCE [LARGE SCALE GENOMIC DNA]</scope>
    <source>
        <strain evidence="7">h7</strain>
    </source>
</reference>
<feature type="region of interest" description="Disordered" evidence="5">
    <location>
        <begin position="501"/>
        <end position="540"/>
    </location>
</feature>
<dbReference type="InterPro" id="IPR001611">
    <property type="entry name" value="Leu-rich_rpt"/>
</dbReference>
<keyword evidence="4" id="KW-0677">Repeat</keyword>
<dbReference type="SUPFAM" id="SSF52075">
    <property type="entry name" value="Outer arm dynein light chain 1"/>
    <property type="match status" value="1"/>
</dbReference>
<dbReference type="STRING" id="686832.A0A0C3BTP7"/>
<sequence length="660" mass="73794">MEQQAGDEYIRQLASFIRSNERALAESGLARRRNHQRAWFSPKPLVFPIDTHHLFYVLIRLEALGFDTGSLDVQVQSPSRPMSYANIYSDRKDPDAMSLADSLRSSFSMVSRISLATTWWPRPELPNLDLSLKYIYSSFTKLPALSISPPGHKAITELLSDPPDRNAVPLDVFKNLQRLECDNIDPRTLLGWDRLAESLKSLKIRKSGLQDISVIFSTSVLDDQARRQASSSKQSVAHNSPIPHLHSQSTSDDLQSTLLVPESSDTLSQVLSPSKWAFLKHLYLPDNGLTFFPPELLPYLTSLTHLDLSSNLLVSVPALGELYNLRTLNLADNLIDSVLGIYLNLGQIIALYLSSNRLESLCGLERLLALERVDLRNNLLEECSEIGRLAALPNLSQLWIEGNPFVEIEDGYRVTCFNYFWKDGKFISIDGTHPTMYERRSLASPIEEGASHPTPTSSFTPIIGIETFLPEVLPHAASYPSSTSTSVGGQRHRKVKRIVELDDNLAPPTASPQSGPHSRFGSTREPEVDPILPPSPVQKDYPNVAVPETLSPHVPLSQQRHTRHQTEYRASPLVSLSHFPQTSDRLPFTSAAGHQFSASYSSKSEARRARVSASVFEPSTLKFESEDHNAEAYRKKIESLKEDMGESWLKVYSQSQSRSS</sequence>
<keyword evidence="7" id="KW-1185">Reference proteome</keyword>
<keyword evidence="2" id="KW-0963">Cytoplasm</keyword>
<evidence type="ECO:0000256" key="4">
    <source>
        <dbReference type="ARBA" id="ARBA00022737"/>
    </source>
</evidence>
<comment type="subcellular location">
    <subcellularLocation>
        <location evidence="1">Cytoplasm</location>
    </subcellularLocation>
</comment>
<protein>
    <submittedName>
        <fullName evidence="6">Uncharacterized protein</fullName>
    </submittedName>
</protein>
<accession>A0A0C3BTP7</accession>
<dbReference type="Proteomes" id="UP000053424">
    <property type="component" value="Unassembled WGS sequence"/>
</dbReference>
<dbReference type="EMBL" id="KN831783">
    <property type="protein sequence ID" value="KIM40040.1"/>
    <property type="molecule type" value="Genomic_DNA"/>
</dbReference>
<dbReference type="GO" id="GO:0005737">
    <property type="term" value="C:cytoplasm"/>
    <property type="evidence" value="ECO:0007669"/>
    <property type="project" value="UniProtKB-SubCell"/>
</dbReference>
<dbReference type="InterPro" id="IPR032675">
    <property type="entry name" value="LRR_dom_sf"/>
</dbReference>
<evidence type="ECO:0000256" key="2">
    <source>
        <dbReference type="ARBA" id="ARBA00022490"/>
    </source>
</evidence>
<dbReference type="Pfam" id="PF13855">
    <property type="entry name" value="LRR_8"/>
    <property type="match status" value="1"/>
</dbReference>